<keyword evidence="1" id="KW-0479">Metal-binding</keyword>
<evidence type="ECO:0000256" key="5">
    <source>
        <dbReference type="SAM" id="Phobius"/>
    </source>
</evidence>
<dbReference type="PROSITE" id="PS50089">
    <property type="entry name" value="ZF_RING_2"/>
    <property type="match status" value="1"/>
</dbReference>
<dbReference type="PANTHER" id="PTHR45798:SF97">
    <property type="entry name" value="ALCOHOL-SENSITIVE RING FINGER PROTEIN 1"/>
    <property type="match status" value="1"/>
</dbReference>
<dbReference type="Gene3D" id="3.30.40.10">
    <property type="entry name" value="Zinc/RING finger domain, C3HC4 (zinc finger)"/>
    <property type="match status" value="1"/>
</dbReference>
<dbReference type="GO" id="GO:0008270">
    <property type="term" value="F:zinc ion binding"/>
    <property type="evidence" value="ECO:0007669"/>
    <property type="project" value="UniProtKB-KW"/>
</dbReference>
<evidence type="ECO:0000259" key="6">
    <source>
        <dbReference type="PROSITE" id="PS50089"/>
    </source>
</evidence>
<reference evidence="8" key="1">
    <citation type="journal article" date="2010" name="Genome Biol.">
        <title>Genome sequence of the necrotrophic plant pathogen Pythium ultimum reveals original pathogenicity mechanisms and effector repertoire.</title>
        <authorList>
            <person name="Levesque C.A."/>
            <person name="Brouwer H."/>
            <person name="Cano L."/>
            <person name="Hamilton J.P."/>
            <person name="Holt C."/>
            <person name="Huitema E."/>
            <person name="Raffaele S."/>
            <person name="Robideau G.P."/>
            <person name="Thines M."/>
            <person name="Win J."/>
            <person name="Zerillo M.M."/>
            <person name="Beakes G.W."/>
            <person name="Boore J.L."/>
            <person name="Busam D."/>
            <person name="Dumas B."/>
            <person name="Ferriera S."/>
            <person name="Fuerstenberg S.I."/>
            <person name="Gachon C.M."/>
            <person name="Gaulin E."/>
            <person name="Govers F."/>
            <person name="Grenville-Briggs L."/>
            <person name="Horner N."/>
            <person name="Hostetler J."/>
            <person name="Jiang R.H."/>
            <person name="Johnson J."/>
            <person name="Krajaejun T."/>
            <person name="Lin H."/>
            <person name="Meijer H.J."/>
            <person name="Moore B."/>
            <person name="Morris P."/>
            <person name="Phuntmart V."/>
            <person name="Puiu D."/>
            <person name="Shetty J."/>
            <person name="Stajich J.E."/>
            <person name="Tripathy S."/>
            <person name="Wawra S."/>
            <person name="van West P."/>
            <person name="Whitty B.R."/>
            <person name="Coutinho P.M."/>
            <person name="Henrissat B."/>
            <person name="Martin F."/>
            <person name="Thomas P.D."/>
            <person name="Tyler B.M."/>
            <person name="De Vries R.P."/>
            <person name="Kamoun S."/>
            <person name="Yandell M."/>
            <person name="Tisserat N."/>
            <person name="Buell C.R."/>
        </authorList>
    </citation>
    <scope>NUCLEOTIDE SEQUENCE</scope>
    <source>
        <strain evidence="8">DAOM:BR144</strain>
    </source>
</reference>
<dbReference type="SMART" id="SM00184">
    <property type="entry name" value="RING"/>
    <property type="match status" value="1"/>
</dbReference>
<dbReference type="InterPro" id="IPR001841">
    <property type="entry name" value="Znf_RING"/>
</dbReference>
<dbReference type="PANTHER" id="PTHR45798">
    <property type="entry name" value="RING-H2 FINGER PROTEIN ATL61-RELATED-RELATED"/>
    <property type="match status" value="1"/>
</dbReference>
<dbReference type="EMBL" id="GL376560">
    <property type="status" value="NOT_ANNOTATED_CDS"/>
    <property type="molecule type" value="Genomic_DNA"/>
</dbReference>
<accession>K3WQ42</accession>
<feature type="transmembrane region" description="Helical" evidence="5">
    <location>
        <begin position="41"/>
        <end position="61"/>
    </location>
</feature>
<protein>
    <recommendedName>
        <fullName evidence="6">RING-type domain-containing protein</fullName>
    </recommendedName>
</protein>
<sequence length="241" mass="26798">MFVMVNAGTDNPWLIALLLFVQVVVPILQSSAGSDDDDSQATNLLALFILGLALLSGWKLARFSRILRDMRGLYPHLSWLAFFKEAYARSQAQAAAAAEAARAARETANGGGTGGDATSSENFNKVMRMIQVMPTEEFKTPTELQHATICELKERLKRRDVAYAGCVERNELVDLLVEFRGGPSNNDTCCICCEEYQSGDVMRLLRKCKHEFHLECLDKWAFSSVNLQRLPSCPLCNQALE</sequence>
<evidence type="ECO:0000256" key="3">
    <source>
        <dbReference type="ARBA" id="ARBA00022833"/>
    </source>
</evidence>
<evidence type="ECO:0000313" key="8">
    <source>
        <dbReference type="Proteomes" id="UP000019132"/>
    </source>
</evidence>
<reference evidence="7" key="3">
    <citation type="submission" date="2015-02" db="UniProtKB">
        <authorList>
            <consortium name="EnsemblProtists"/>
        </authorList>
    </citation>
    <scope>IDENTIFICATION</scope>
    <source>
        <strain evidence="7">DAOM BR144</strain>
    </source>
</reference>
<dbReference type="InterPro" id="IPR052788">
    <property type="entry name" value="RING-type_E3_ligase_ATL"/>
</dbReference>
<keyword evidence="5" id="KW-0812">Transmembrane</keyword>
<dbReference type="SUPFAM" id="SSF57850">
    <property type="entry name" value="RING/U-box"/>
    <property type="match status" value="1"/>
</dbReference>
<keyword evidence="3" id="KW-0862">Zinc</keyword>
<dbReference type="STRING" id="431595.K3WQ42"/>
<dbReference type="InterPro" id="IPR013083">
    <property type="entry name" value="Znf_RING/FYVE/PHD"/>
</dbReference>
<dbReference type="eggNOG" id="KOG0800">
    <property type="taxonomic scope" value="Eukaryota"/>
</dbReference>
<dbReference type="InParanoid" id="K3WQ42"/>
<proteinExistence type="predicted"/>
<feature type="domain" description="RING-type" evidence="6">
    <location>
        <begin position="189"/>
        <end position="237"/>
    </location>
</feature>
<keyword evidence="5" id="KW-1133">Transmembrane helix</keyword>
<evidence type="ECO:0000313" key="7">
    <source>
        <dbReference type="EnsemblProtists" id="PYU1_T007084"/>
    </source>
</evidence>
<keyword evidence="5" id="KW-0472">Membrane</keyword>
<evidence type="ECO:0000256" key="4">
    <source>
        <dbReference type="PROSITE-ProRule" id="PRU00175"/>
    </source>
</evidence>
<dbReference type="OMA" id="WAFTSVN"/>
<dbReference type="HOGENOM" id="CLU_081126_0_0_1"/>
<dbReference type="Pfam" id="PF13639">
    <property type="entry name" value="zf-RING_2"/>
    <property type="match status" value="1"/>
</dbReference>
<evidence type="ECO:0000256" key="1">
    <source>
        <dbReference type="ARBA" id="ARBA00022723"/>
    </source>
</evidence>
<keyword evidence="2 4" id="KW-0863">Zinc-finger</keyword>
<evidence type="ECO:0000256" key="2">
    <source>
        <dbReference type="ARBA" id="ARBA00022771"/>
    </source>
</evidence>
<dbReference type="AlphaFoldDB" id="K3WQ42"/>
<dbReference type="EnsemblProtists" id="PYU1_T007084">
    <property type="protein sequence ID" value="PYU1_T007084"/>
    <property type="gene ID" value="PYU1_G007069"/>
</dbReference>
<feature type="transmembrane region" description="Helical" evidence="5">
    <location>
        <begin position="12"/>
        <end position="29"/>
    </location>
</feature>
<dbReference type="Proteomes" id="UP000019132">
    <property type="component" value="Unassembled WGS sequence"/>
</dbReference>
<organism evidence="7 8">
    <name type="scientific">Globisporangium ultimum (strain ATCC 200006 / CBS 805.95 / DAOM BR144)</name>
    <name type="common">Pythium ultimum</name>
    <dbReference type="NCBI Taxonomy" id="431595"/>
    <lineage>
        <taxon>Eukaryota</taxon>
        <taxon>Sar</taxon>
        <taxon>Stramenopiles</taxon>
        <taxon>Oomycota</taxon>
        <taxon>Peronosporomycetes</taxon>
        <taxon>Pythiales</taxon>
        <taxon>Pythiaceae</taxon>
        <taxon>Globisporangium</taxon>
    </lineage>
</organism>
<keyword evidence="8" id="KW-1185">Reference proteome</keyword>
<dbReference type="VEuPathDB" id="FungiDB:PYU1_G007069"/>
<name>K3WQ42_GLOUD</name>
<reference evidence="8" key="2">
    <citation type="submission" date="2010-04" db="EMBL/GenBank/DDBJ databases">
        <authorList>
            <person name="Buell R."/>
            <person name="Hamilton J."/>
            <person name="Hostetler J."/>
        </authorList>
    </citation>
    <scope>NUCLEOTIDE SEQUENCE [LARGE SCALE GENOMIC DNA]</scope>
    <source>
        <strain evidence="8">DAOM:BR144</strain>
    </source>
</reference>